<dbReference type="EMBL" id="CADEAL010000232">
    <property type="protein sequence ID" value="CAB1416929.1"/>
    <property type="molecule type" value="Genomic_DNA"/>
</dbReference>
<sequence>MGSMPVQQPDGFRSTRLWWWNWDVCILTRSVTAPGLAPVGAVVTGGRSPDQQLASRCLTSDLSLSPPSPTSSGHVRLKSALPPTDETKITPLISTLTAAASEFKPQLERQESRCSLIFDCCTFTWHTGQLTVSEEEEEEDEVALREDVLEDEEEAVAVAVTVLCCTAGALVFTDSLDAADSVPNVFWK</sequence>
<evidence type="ECO:0000313" key="3">
    <source>
        <dbReference type="Proteomes" id="UP001153269"/>
    </source>
</evidence>
<dbReference type="AlphaFoldDB" id="A0A9N7YA71"/>
<feature type="region of interest" description="Disordered" evidence="1">
    <location>
        <begin position="60"/>
        <end position="79"/>
    </location>
</feature>
<keyword evidence="3" id="KW-1185">Reference proteome</keyword>
<comment type="caution">
    <text evidence="2">The sequence shown here is derived from an EMBL/GenBank/DDBJ whole genome shotgun (WGS) entry which is preliminary data.</text>
</comment>
<evidence type="ECO:0000256" key="1">
    <source>
        <dbReference type="SAM" id="MobiDB-lite"/>
    </source>
</evidence>
<organism evidence="2 3">
    <name type="scientific">Pleuronectes platessa</name>
    <name type="common">European plaice</name>
    <dbReference type="NCBI Taxonomy" id="8262"/>
    <lineage>
        <taxon>Eukaryota</taxon>
        <taxon>Metazoa</taxon>
        <taxon>Chordata</taxon>
        <taxon>Craniata</taxon>
        <taxon>Vertebrata</taxon>
        <taxon>Euteleostomi</taxon>
        <taxon>Actinopterygii</taxon>
        <taxon>Neopterygii</taxon>
        <taxon>Teleostei</taxon>
        <taxon>Neoteleostei</taxon>
        <taxon>Acanthomorphata</taxon>
        <taxon>Carangaria</taxon>
        <taxon>Pleuronectiformes</taxon>
        <taxon>Pleuronectoidei</taxon>
        <taxon>Pleuronectidae</taxon>
        <taxon>Pleuronectes</taxon>
    </lineage>
</organism>
<gene>
    <name evidence="2" type="ORF">PLEPLA_LOCUS4722</name>
</gene>
<accession>A0A9N7YA71</accession>
<name>A0A9N7YA71_PLEPL</name>
<dbReference type="Proteomes" id="UP001153269">
    <property type="component" value="Unassembled WGS sequence"/>
</dbReference>
<protein>
    <submittedName>
        <fullName evidence="2">Uncharacterized protein</fullName>
    </submittedName>
</protein>
<evidence type="ECO:0000313" key="2">
    <source>
        <dbReference type="EMBL" id="CAB1416929.1"/>
    </source>
</evidence>
<reference evidence="2" key="1">
    <citation type="submission" date="2020-03" db="EMBL/GenBank/DDBJ databases">
        <authorList>
            <person name="Weist P."/>
        </authorList>
    </citation>
    <scope>NUCLEOTIDE SEQUENCE</scope>
</reference>
<proteinExistence type="predicted"/>